<sequence length="238" mass="26848">MERFGTSNGCEGSSRTLTQSTKHLGFGGGDKPAAFHRDLAARLRSAELPDAGSRKMKETVRSGFELPETMSDFNPHLELERQKHNRWLVLIAAYKFLLAAMFIAVGVGALRLMHKDIDDVISHLGDMLRFNPESRFVNFLYDRATIINDPLLKRIGALAFSYAGVSLLEGIGLYLEKAWGEYLTLAITASFLPWEIFEVFHRLTFVRVGLLVVNLFVFIYLLRIVVSRRKPVEAALTE</sequence>
<reference evidence="3" key="1">
    <citation type="submission" date="2023-03" db="EMBL/GenBank/DDBJ databases">
        <title>Edaphobacter sp.</title>
        <authorList>
            <person name="Huber K.J."/>
            <person name="Papendorf J."/>
            <person name="Pilke C."/>
            <person name="Bunk B."/>
            <person name="Sproeer C."/>
            <person name="Pester M."/>
        </authorList>
    </citation>
    <scope>NUCLEOTIDE SEQUENCE</scope>
    <source>
        <strain evidence="3">DSM 110680</strain>
    </source>
</reference>
<evidence type="ECO:0000256" key="2">
    <source>
        <dbReference type="SAM" id="Phobius"/>
    </source>
</evidence>
<dbReference type="AlphaFoldDB" id="A0AAU7DIF1"/>
<dbReference type="Pfam" id="PF09900">
    <property type="entry name" value="DUF2127"/>
    <property type="match status" value="1"/>
</dbReference>
<dbReference type="InterPro" id="IPR021125">
    <property type="entry name" value="DUF2127"/>
</dbReference>
<keyword evidence="2" id="KW-1133">Transmembrane helix</keyword>
<name>A0AAU7DIF1_9BACT</name>
<gene>
    <name evidence="3" type="ORF">P8935_20085</name>
</gene>
<dbReference type="RefSeq" id="WP_348262090.1">
    <property type="nucleotide sequence ID" value="NZ_CP121196.1"/>
</dbReference>
<protein>
    <submittedName>
        <fullName evidence="3">DUF2127 domain-containing protein</fullName>
    </submittedName>
</protein>
<organism evidence="3">
    <name type="scientific">Telmatobacter sp. DSM 110680</name>
    <dbReference type="NCBI Taxonomy" id="3036704"/>
    <lineage>
        <taxon>Bacteria</taxon>
        <taxon>Pseudomonadati</taxon>
        <taxon>Acidobacteriota</taxon>
        <taxon>Terriglobia</taxon>
        <taxon>Terriglobales</taxon>
        <taxon>Acidobacteriaceae</taxon>
        <taxon>Telmatobacter</taxon>
    </lineage>
</organism>
<keyword evidence="2" id="KW-0472">Membrane</keyword>
<evidence type="ECO:0000313" key="3">
    <source>
        <dbReference type="EMBL" id="XBH16862.1"/>
    </source>
</evidence>
<feature type="region of interest" description="Disordered" evidence="1">
    <location>
        <begin position="1"/>
        <end position="23"/>
    </location>
</feature>
<accession>A0AAU7DIF1</accession>
<proteinExistence type="predicted"/>
<feature type="compositionally biased region" description="Polar residues" evidence="1">
    <location>
        <begin position="1"/>
        <end position="22"/>
    </location>
</feature>
<dbReference type="EMBL" id="CP121196">
    <property type="protein sequence ID" value="XBH16862.1"/>
    <property type="molecule type" value="Genomic_DNA"/>
</dbReference>
<feature type="transmembrane region" description="Helical" evidence="2">
    <location>
        <begin position="87"/>
        <end position="110"/>
    </location>
</feature>
<keyword evidence="2" id="KW-0812">Transmembrane</keyword>
<feature type="transmembrane region" description="Helical" evidence="2">
    <location>
        <begin position="206"/>
        <end position="226"/>
    </location>
</feature>
<evidence type="ECO:0000256" key="1">
    <source>
        <dbReference type="SAM" id="MobiDB-lite"/>
    </source>
</evidence>